<reference evidence="7 8" key="1">
    <citation type="submission" date="2019-06" db="EMBL/GenBank/DDBJ databases">
        <title>Sorghum-associated microbial communities from plants grown in Nebraska, USA.</title>
        <authorList>
            <person name="Schachtman D."/>
        </authorList>
    </citation>
    <scope>NUCLEOTIDE SEQUENCE [LARGE SCALE GENOMIC DNA]</scope>
    <source>
        <strain evidence="7 8">1225</strain>
    </source>
</reference>
<proteinExistence type="inferred from homology"/>
<dbReference type="InterPro" id="IPR029479">
    <property type="entry name" value="Nitroreductase"/>
</dbReference>
<dbReference type="PANTHER" id="PTHR43425:SF2">
    <property type="entry name" value="OXYGEN-INSENSITIVE NADPH NITROREDUCTASE"/>
    <property type="match status" value="1"/>
</dbReference>
<dbReference type="PANTHER" id="PTHR43425">
    <property type="entry name" value="OXYGEN-INSENSITIVE NADPH NITROREDUCTASE"/>
    <property type="match status" value="1"/>
</dbReference>
<keyword evidence="8" id="KW-1185">Reference proteome</keyword>
<dbReference type="Pfam" id="PF00881">
    <property type="entry name" value="Nitroreductase"/>
    <property type="match status" value="1"/>
</dbReference>
<comment type="similarity">
    <text evidence="1 5">Belongs to the flavin oxidoreductase frp family.</text>
</comment>
<comment type="caution">
    <text evidence="7">The sequence shown here is derived from an EMBL/GenBank/DDBJ whole genome shotgun (WGS) entry which is preliminary data.</text>
</comment>
<evidence type="ECO:0000256" key="5">
    <source>
        <dbReference type="PIRNR" id="PIRNR005426"/>
    </source>
</evidence>
<dbReference type="InterPro" id="IPR000415">
    <property type="entry name" value="Nitroreductase-like"/>
</dbReference>
<dbReference type="GO" id="GO:0016491">
    <property type="term" value="F:oxidoreductase activity"/>
    <property type="evidence" value="ECO:0007669"/>
    <property type="project" value="UniProtKB-UniRule"/>
</dbReference>
<name>A0A561R8D0_9HYPH</name>
<evidence type="ECO:0000313" key="7">
    <source>
        <dbReference type="EMBL" id="TWF58865.1"/>
    </source>
</evidence>
<keyword evidence="2 5" id="KW-0285">Flavoprotein</keyword>
<evidence type="ECO:0000256" key="4">
    <source>
        <dbReference type="ARBA" id="ARBA00023002"/>
    </source>
</evidence>
<evidence type="ECO:0000256" key="2">
    <source>
        <dbReference type="ARBA" id="ARBA00022630"/>
    </source>
</evidence>
<feature type="domain" description="Nitroreductase" evidence="6">
    <location>
        <begin position="43"/>
        <end position="195"/>
    </location>
</feature>
<evidence type="ECO:0000313" key="8">
    <source>
        <dbReference type="Proteomes" id="UP000320653"/>
    </source>
</evidence>
<accession>A0A561R8D0</accession>
<keyword evidence="4 5" id="KW-0560">Oxidoreductase</keyword>
<sequence length="281" mass="31075">MDFYKNYAVKYGRPVADAVSDRYGEADSLIRSGNAIIDHMLMHRSIRRFTAEPVAEGDMKTAIAAAQSAATSSNLQSWSVIKISDPTHKQEVNRLCGNQGQIEEAPLMLVWLADQSRNYAIGQAYDTPLEAFDYFETMMLGIVDTCIAAQNAALAFEALGYGTCFIGAVRNNAETLSSLLKLPDRCVPVTGLVVGRPHPRHDTDIKPRLSQDVVVHDEVYRVADAEEISAYDRIMSRFQNKQGMSPHGWSGAVASRLGTKAALHGRDRYMEFLRAARMGSR</sequence>
<organism evidence="7 8">
    <name type="scientific">Neorhizobium alkalisoli</name>
    <dbReference type="NCBI Taxonomy" id="528178"/>
    <lineage>
        <taxon>Bacteria</taxon>
        <taxon>Pseudomonadati</taxon>
        <taxon>Pseudomonadota</taxon>
        <taxon>Alphaproteobacteria</taxon>
        <taxon>Hyphomicrobiales</taxon>
        <taxon>Rhizobiaceae</taxon>
        <taxon>Rhizobium/Agrobacterium group</taxon>
        <taxon>Neorhizobium</taxon>
    </lineage>
</organism>
<dbReference type="SUPFAM" id="SSF55469">
    <property type="entry name" value="FMN-dependent nitroreductase-like"/>
    <property type="match status" value="1"/>
</dbReference>
<protein>
    <submittedName>
        <fullName evidence="7">Nitroreductase</fullName>
    </submittedName>
</protein>
<dbReference type="AlphaFoldDB" id="A0A561R8D0"/>
<keyword evidence="3 5" id="KW-0288">FMN</keyword>
<dbReference type="RefSeq" id="WP_145632435.1">
    <property type="nucleotide sequence ID" value="NZ_VIWP01000001.1"/>
</dbReference>
<dbReference type="PIRSF" id="PIRSF005426">
    <property type="entry name" value="Frp"/>
    <property type="match status" value="1"/>
</dbReference>
<evidence type="ECO:0000259" key="6">
    <source>
        <dbReference type="Pfam" id="PF00881"/>
    </source>
</evidence>
<dbReference type="InterPro" id="IPR016446">
    <property type="entry name" value="Flavin_OxRdtase_Frp"/>
</dbReference>
<gene>
    <name evidence="7" type="ORF">FHW37_101669</name>
</gene>
<keyword evidence="5" id="KW-0521">NADP</keyword>
<evidence type="ECO:0000256" key="3">
    <source>
        <dbReference type="ARBA" id="ARBA00022643"/>
    </source>
</evidence>
<evidence type="ECO:0000256" key="1">
    <source>
        <dbReference type="ARBA" id="ARBA00008366"/>
    </source>
</evidence>
<dbReference type="EMBL" id="VIWP01000001">
    <property type="protein sequence ID" value="TWF58865.1"/>
    <property type="molecule type" value="Genomic_DNA"/>
</dbReference>
<dbReference type="OrthoDB" id="3181400at2"/>
<dbReference type="Proteomes" id="UP000320653">
    <property type="component" value="Unassembled WGS sequence"/>
</dbReference>
<dbReference type="Gene3D" id="3.40.109.10">
    <property type="entry name" value="NADH Oxidase"/>
    <property type="match status" value="1"/>
</dbReference>